<keyword evidence="4" id="KW-1185">Reference proteome</keyword>
<evidence type="ECO:0000313" key="4">
    <source>
        <dbReference type="Proteomes" id="UP000612349"/>
    </source>
</evidence>
<dbReference type="Gene3D" id="1.20.120.1220">
    <property type="match status" value="1"/>
</dbReference>
<feature type="transmembrane region" description="Helical" evidence="1">
    <location>
        <begin position="98"/>
        <end position="120"/>
    </location>
</feature>
<dbReference type="EMBL" id="BMIP01000001">
    <property type="protein sequence ID" value="GGD57319.1"/>
    <property type="molecule type" value="Genomic_DNA"/>
</dbReference>
<dbReference type="GO" id="GO:0016020">
    <property type="term" value="C:membrane"/>
    <property type="evidence" value="ECO:0007669"/>
    <property type="project" value="InterPro"/>
</dbReference>
<reference evidence="3" key="2">
    <citation type="submission" date="2020-09" db="EMBL/GenBank/DDBJ databases">
        <authorList>
            <person name="Sun Q."/>
            <person name="Zhou Y."/>
        </authorList>
    </citation>
    <scope>NUCLEOTIDE SEQUENCE</scope>
    <source>
        <strain evidence="3">CGMCC 1.15360</strain>
    </source>
</reference>
<keyword evidence="1" id="KW-0812">Transmembrane</keyword>
<feature type="transmembrane region" description="Helical" evidence="1">
    <location>
        <begin position="132"/>
        <end position="155"/>
    </location>
</feature>
<feature type="domain" description="Prepilin type IV endopeptidase peptidase" evidence="2">
    <location>
        <begin position="11"/>
        <end position="112"/>
    </location>
</feature>
<feature type="transmembrane region" description="Helical" evidence="1">
    <location>
        <begin position="31"/>
        <end position="51"/>
    </location>
</feature>
<keyword evidence="1" id="KW-1133">Transmembrane helix</keyword>
<dbReference type="Pfam" id="PF01478">
    <property type="entry name" value="Peptidase_A24"/>
    <property type="match status" value="1"/>
</dbReference>
<organism evidence="3 4">
    <name type="scientific">Croceicoccus mobilis</name>
    <dbReference type="NCBI Taxonomy" id="1703339"/>
    <lineage>
        <taxon>Bacteria</taxon>
        <taxon>Pseudomonadati</taxon>
        <taxon>Pseudomonadota</taxon>
        <taxon>Alphaproteobacteria</taxon>
        <taxon>Sphingomonadales</taxon>
        <taxon>Erythrobacteraceae</taxon>
        <taxon>Croceicoccus</taxon>
    </lineage>
</organism>
<reference evidence="3" key="1">
    <citation type="journal article" date="2014" name="Int. J. Syst. Evol. Microbiol.">
        <title>Complete genome sequence of Corynebacterium casei LMG S-19264T (=DSM 44701T), isolated from a smear-ripened cheese.</title>
        <authorList>
            <consortium name="US DOE Joint Genome Institute (JGI-PGF)"/>
            <person name="Walter F."/>
            <person name="Albersmeier A."/>
            <person name="Kalinowski J."/>
            <person name="Ruckert C."/>
        </authorList>
    </citation>
    <scope>NUCLEOTIDE SEQUENCE</scope>
    <source>
        <strain evidence="3">CGMCC 1.15360</strain>
    </source>
</reference>
<protein>
    <submittedName>
        <fullName evidence="3">Pilus assembly protein CpaA</fullName>
    </submittedName>
</protein>
<dbReference type="GO" id="GO:0004190">
    <property type="term" value="F:aspartic-type endopeptidase activity"/>
    <property type="evidence" value="ECO:0007669"/>
    <property type="project" value="InterPro"/>
</dbReference>
<comment type="caution">
    <text evidence="3">The sequence shown here is derived from an EMBL/GenBank/DDBJ whole genome shotgun (WGS) entry which is preliminary data.</text>
</comment>
<dbReference type="AlphaFoldDB" id="A0A916YRC7"/>
<sequence length="157" mass="16704">MQTYPAAFLAVFSILALIGAGLDLRRQIIPNWLNLTILVVGLIAVPLVFGWTILLWGLLHFIAALAVGIALFAIGVWGGGDAKFFAVCALWIPAWQTAAYLVGLALAGLVLLIAWYFWSLARGTKLTSKSPLPYGVAIAIGGIFAIVSNPLMGVWPA</sequence>
<feature type="transmembrane region" description="Helical" evidence="1">
    <location>
        <begin position="58"/>
        <end position="78"/>
    </location>
</feature>
<gene>
    <name evidence="3" type="primary">cpaA</name>
    <name evidence="3" type="ORF">GCM10010990_03180</name>
</gene>
<dbReference type="InterPro" id="IPR000045">
    <property type="entry name" value="Prepilin_IV_endopep_pep"/>
</dbReference>
<accession>A0A916YRC7</accession>
<proteinExistence type="predicted"/>
<evidence type="ECO:0000259" key="2">
    <source>
        <dbReference type="Pfam" id="PF01478"/>
    </source>
</evidence>
<name>A0A916YRC7_9SPHN</name>
<keyword evidence="1" id="KW-0472">Membrane</keyword>
<evidence type="ECO:0000313" key="3">
    <source>
        <dbReference type="EMBL" id="GGD57319.1"/>
    </source>
</evidence>
<dbReference type="Proteomes" id="UP000612349">
    <property type="component" value="Unassembled WGS sequence"/>
</dbReference>
<evidence type="ECO:0000256" key="1">
    <source>
        <dbReference type="SAM" id="Phobius"/>
    </source>
</evidence>
<dbReference type="RefSeq" id="WP_066772687.1">
    <property type="nucleotide sequence ID" value="NZ_BMIP01000001.1"/>
</dbReference>